<feature type="compositionally biased region" description="Gly residues" evidence="1">
    <location>
        <begin position="1"/>
        <end position="10"/>
    </location>
</feature>
<proteinExistence type="predicted"/>
<reference evidence="2" key="1">
    <citation type="submission" date="2020-05" db="EMBL/GenBank/DDBJ databases">
        <authorList>
            <person name="Rincon C."/>
            <person name="Sanders R I."/>
            <person name="Robbins C."/>
            <person name="Chaturvedi A."/>
        </authorList>
    </citation>
    <scope>NUCLEOTIDE SEQUENCE</scope>
    <source>
        <strain evidence="2">CHB12</strain>
    </source>
</reference>
<dbReference type="EMBL" id="CAGKOT010000006">
    <property type="protein sequence ID" value="CAB5347195.1"/>
    <property type="molecule type" value="Genomic_DNA"/>
</dbReference>
<accession>A0A916E1P7</accession>
<dbReference type="OrthoDB" id="10341705at2759"/>
<dbReference type="Proteomes" id="UP000684084">
    <property type="component" value="Unassembled WGS sequence"/>
</dbReference>
<sequence>MGTHQNGGGHSTRQNYSYNDIDDDDENVYNYKKKDVSTWGENVETLEDEELPPPYDNFSSSTTTTFASINTTTTEIKPSLTISTSSSQQDYPTIKLKLNL</sequence>
<feature type="region of interest" description="Disordered" evidence="1">
    <location>
        <begin position="1"/>
        <end position="26"/>
    </location>
</feature>
<evidence type="ECO:0000256" key="1">
    <source>
        <dbReference type="SAM" id="MobiDB-lite"/>
    </source>
</evidence>
<gene>
    <name evidence="2" type="ORF">CHRIB12_LOCUS4355</name>
</gene>
<comment type="caution">
    <text evidence="2">The sequence shown here is derived from an EMBL/GenBank/DDBJ whole genome shotgun (WGS) entry which is preliminary data.</text>
</comment>
<protein>
    <submittedName>
        <fullName evidence="2">Uncharacterized protein</fullName>
    </submittedName>
</protein>
<name>A0A916E1P7_9GLOM</name>
<evidence type="ECO:0000313" key="2">
    <source>
        <dbReference type="EMBL" id="CAB5347195.1"/>
    </source>
</evidence>
<dbReference type="AlphaFoldDB" id="A0A916E1P7"/>
<evidence type="ECO:0000313" key="3">
    <source>
        <dbReference type="Proteomes" id="UP000684084"/>
    </source>
</evidence>
<organism evidence="2 3">
    <name type="scientific">Rhizophagus irregularis</name>
    <dbReference type="NCBI Taxonomy" id="588596"/>
    <lineage>
        <taxon>Eukaryota</taxon>
        <taxon>Fungi</taxon>
        <taxon>Fungi incertae sedis</taxon>
        <taxon>Mucoromycota</taxon>
        <taxon>Glomeromycotina</taxon>
        <taxon>Glomeromycetes</taxon>
        <taxon>Glomerales</taxon>
        <taxon>Glomeraceae</taxon>
        <taxon>Rhizophagus</taxon>
    </lineage>
</organism>